<dbReference type="Proteomes" id="UP000829817">
    <property type="component" value="Chromosome"/>
</dbReference>
<dbReference type="PANTHER" id="PTHR43884">
    <property type="entry name" value="ACYL-COA DEHYDROGENASE"/>
    <property type="match status" value="1"/>
</dbReference>
<evidence type="ECO:0000313" key="2">
    <source>
        <dbReference type="Proteomes" id="UP000829817"/>
    </source>
</evidence>
<organism evidence="1 2">
    <name type="scientific">Uruburuella testudinis</name>
    <dbReference type="NCBI Taxonomy" id="1282863"/>
    <lineage>
        <taxon>Bacteria</taxon>
        <taxon>Pseudomonadati</taxon>
        <taxon>Pseudomonadota</taxon>
        <taxon>Betaproteobacteria</taxon>
        <taxon>Neisseriales</taxon>
        <taxon>Neisseriaceae</taxon>
        <taxon>Uruburuella</taxon>
    </lineage>
</organism>
<dbReference type="PANTHER" id="PTHR43884:SF12">
    <property type="entry name" value="ISOVALERYL-COA DEHYDROGENASE, MITOCHONDRIAL-RELATED"/>
    <property type="match status" value="1"/>
</dbReference>
<dbReference type="InterPro" id="IPR046373">
    <property type="entry name" value="Acyl-CoA_Oxase/DH_mid-dom_sf"/>
</dbReference>
<dbReference type="EMBL" id="CP091508">
    <property type="protein sequence ID" value="UOO81910.1"/>
    <property type="molecule type" value="Genomic_DNA"/>
</dbReference>
<reference evidence="1 2" key="1">
    <citation type="journal article" date="2022" name="Res Sq">
        <title>Evolution of multicellular longitudinally dividing oral cavity symbionts (Neisseriaceae).</title>
        <authorList>
            <person name="Nyongesa S."/>
            <person name="Weber P."/>
            <person name="Bernet E."/>
            <person name="Pullido F."/>
            <person name="Nieckarz M."/>
            <person name="Delaby M."/>
            <person name="Nieves C."/>
            <person name="Viehboeck T."/>
            <person name="Krause N."/>
            <person name="Rivera-Millot A."/>
            <person name="Nakamura A."/>
            <person name="Vischer N."/>
            <person name="VanNieuwenhze M."/>
            <person name="Brun Y."/>
            <person name="Cava F."/>
            <person name="Bulgheresi S."/>
            <person name="Veyrier F."/>
        </authorList>
    </citation>
    <scope>NUCLEOTIDE SEQUENCE [LARGE SCALE GENOMIC DNA]</scope>
    <source>
        <strain evidence="1 2">CCUG 63373m</strain>
    </source>
</reference>
<accession>A0ABY4DSB0</accession>
<dbReference type="Gene3D" id="2.40.110.10">
    <property type="entry name" value="Butyryl-CoA Dehydrogenase, subunit A, domain 2"/>
    <property type="match status" value="1"/>
</dbReference>
<gene>
    <name evidence="1" type="ORF">LVJ83_00050</name>
</gene>
<dbReference type="InterPro" id="IPR009100">
    <property type="entry name" value="AcylCoA_DH/oxidase_NM_dom_sf"/>
</dbReference>
<sequence>MTPLSSEFLQHPPALFVPEWADGAKVLADTNRIAREALAPKTYDIDLGYYPLDIMAQLGAAGALAPHMSAQGLRFDLAIDAMRAVSRVCGTTGFMTWAHHACGLYLDQSENPAIHSGSVIQSHMHGQTFGGTALSNPMKAWTDIEPMALRAKKVNGGYSVSGSLPWVSHIGRGQYCGAVAQVESAGAPYDILFLLRLDERAELRQCPKFSGMEGSGTYGIGLKDYFVPHDDIIADPAKPFILKIRAAFILLQMGLGLGIIEGCIDDIKSVEDQLGHVNQFLEDQAGGLQTLLDAAAKQTREMAQTPFDTGKDFLLDVIDLRAQGAKYCLRASEAALMHTGARGYLAAASAQRRVREAQFVAIVTPAIKHLRFLAQQLLTEEMPA</sequence>
<name>A0ABY4DSB0_9NEIS</name>
<protein>
    <submittedName>
        <fullName evidence="1">Acyl-CoA/acyl-ACP dehydrogenase</fullName>
    </submittedName>
</protein>
<evidence type="ECO:0000313" key="1">
    <source>
        <dbReference type="EMBL" id="UOO81910.1"/>
    </source>
</evidence>
<dbReference type="RefSeq" id="WP_244785172.1">
    <property type="nucleotide sequence ID" value="NZ_CP091508.1"/>
</dbReference>
<proteinExistence type="predicted"/>
<dbReference type="SUPFAM" id="SSF56645">
    <property type="entry name" value="Acyl-CoA dehydrogenase NM domain-like"/>
    <property type="match status" value="1"/>
</dbReference>
<keyword evidence="2" id="KW-1185">Reference proteome</keyword>